<evidence type="ECO:0000256" key="3">
    <source>
        <dbReference type="ARBA" id="ARBA00018141"/>
    </source>
</evidence>
<dbReference type="Proteomes" id="UP001341820">
    <property type="component" value="Unassembled WGS sequence"/>
</dbReference>
<accession>A0ABU6NEX0</accession>
<dbReference type="InterPro" id="IPR038418">
    <property type="entry name" value="6-PTP_synth/QueD_sf"/>
</dbReference>
<evidence type="ECO:0000313" key="10">
    <source>
        <dbReference type="Proteomes" id="UP001341820"/>
    </source>
</evidence>
<reference evidence="9 10" key="1">
    <citation type="submission" date="2023-03" db="EMBL/GenBank/DDBJ databases">
        <title>Bacillus Genome Sequencing.</title>
        <authorList>
            <person name="Dunlap C."/>
        </authorList>
    </citation>
    <scope>NUCLEOTIDE SEQUENCE [LARGE SCALE GENOMIC DNA]</scope>
    <source>
        <strain evidence="9 10">B-4107</strain>
    </source>
</reference>
<organism evidence="9 10">
    <name type="scientific">Shouchella miscanthi</name>
    <dbReference type="NCBI Taxonomy" id="2598861"/>
    <lineage>
        <taxon>Bacteria</taxon>
        <taxon>Bacillati</taxon>
        <taxon>Bacillota</taxon>
        <taxon>Bacilli</taxon>
        <taxon>Bacillales</taxon>
        <taxon>Bacillaceae</taxon>
        <taxon>Shouchella</taxon>
    </lineage>
</organism>
<dbReference type="PIRSF" id="PIRSF006113">
    <property type="entry name" value="PTP_synth"/>
    <property type="match status" value="1"/>
</dbReference>
<keyword evidence="5 8" id="KW-0862">Zinc</keyword>
<dbReference type="Pfam" id="PF01242">
    <property type="entry name" value="PTPS"/>
    <property type="match status" value="1"/>
</dbReference>
<comment type="pathway">
    <text evidence="1 8">Purine metabolism; 7-cyano-7-deazaguanine biosynthesis.</text>
</comment>
<dbReference type="EMBL" id="JAROAS010000001">
    <property type="protein sequence ID" value="MED4126734.1"/>
    <property type="molecule type" value="Genomic_DNA"/>
</dbReference>
<dbReference type="RefSeq" id="WP_328235975.1">
    <property type="nucleotide sequence ID" value="NZ_JAROAS010000001.1"/>
</dbReference>
<comment type="cofactor">
    <cofactor evidence="8">
        <name>Zn(2+)</name>
        <dbReference type="ChEBI" id="CHEBI:29105"/>
    </cofactor>
    <text evidence="8">Binds 1 zinc ion per subunit.</text>
</comment>
<protein>
    <recommendedName>
        <fullName evidence="3 8">6-carboxy-5,6,7,8-tetrahydropterin synthase</fullName>
        <ecNumber evidence="8">4.-.-.-</ecNumber>
    </recommendedName>
</protein>
<proteinExistence type="inferred from homology"/>
<comment type="catalytic activity">
    <reaction evidence="7 8">
        <text>7,8-dihydroneopterin 3'-triphosphate + H2O = 6-carboxy-5,6,7,8-tetrahydropterin + triphosphate + acetaldehyde + 2 H(+)</text>
        <dbReference type="Rhea" id="RHEA:27966"/>
        <dbReference type="ChEBI" id="CHEBI:15343"/>
        <dbReference type="ChEBI" id="CHEBI:15377"/>
        <dbReference type="ChEBI" id="CHEBI:15378"/>
        <dbReference type="ChEBI" id="CHEBI:18036"/>
        <dbReference type="ChEBI" id="CHEBI:58462"/>
        <dbReference type="ChEBI" id="CHEBI:61032"/>
        <dbReference type="EC" id="4.1.2.50"/>
    </reaction>
</comment>
<evidence type="ECO:0000256" key="2">
    <source>
        <dbReference type="ARBA" id="ARBA00008900"/>
    </source>
</evidence>
<evidence type="ECO:0000256" key="4">
    <source>
        <dbReference type="ARBA" id="ARBA00022723"/>
    </source>
</evidence>
<name>A0ABU6NEX0_9BACI</name>
<evidence type="ECO:0000256" key="1">
    <source>
        <dbReference type="ARBA" id="ARBA00005061"/>
    </source>
</evidence>
<dbReference type="InterPro" id="IPR007115">
    <property type="entry name" value="6-PTP_synth/QueD"/>
</dbReference>
<dbReference type="Gene3D" id="3.30.479.10">
    <property type="entry name" value="6-pyruvoyl tetrahydropterin synthase/QueD"/>
    <property type="match status" value="1"/>
</dbReference>
<evidence type="ECO:0000313" key="9">
    <source>
        <dbReference type="EMBL" id="MED4126734.1"/>
    </source>
</evidence>
<evidence type="ECO:0000256" key="5">
    <source>
        <dbReference type="ARBA" id="ARBA00022833"/>
    </source>
</evidence>
<sequence length="130" mass="15500">MKKKYSIIKDFWISSAHSVAGAGKCERIHGHNYKIKFCLEGERLNDKGMLLDFRVIKHEIEKRYDHRLLNDFEEFDTRKDGKSPTTEYFSEVVFNIIRDICKEEINEPRVKWVEIQETNEAIAKFELIME</sequence>
<keyword evidence="6 8" id="KW-0456">Lyase</keyword>
<evidence type="ECO:0000256" key="8">
    <source>
        <dbReference type="PIRNR" id="PIRNR006113"/>
    </source>
</evidence>
<evidence type="ECO:0000256" key="7">
    <source>
        <dbReference type="ARBA" id="ARBA00048807"/>
    </source>
</evidence>
<gene>
    <name evidence="9" type="ORF">P5F74_01125</name>
</gene>
<dbReference type="PANTHER" id="PTHR12589:SF7">
    <property type="entry name" value="6-PYRUVOYL TETRAHYDROBIOPTERIN SYNTHASE"/>
    <property type="match status" value="1"/>
</dbReference>
<keyword evidence="8" id="KW-0671">Queuosine biosynthesis</keyword>
<dbReference type="EC" id="4.-.-.-" evidence="8"/>
<dbReference type="SUPFAM" id="SSF55620">
    <property type="entry name" value="Tetrahydrobiopterin biosynthesis enzymes-like"/>
    <property type="match status" value="1"/>
</dbReference>
<evidence type="ECO:0000256" key="6">
    <source>
        <dbReference type="ARBA" id="ARBA00023239"/>
    </source>
</evidence>
<dbReference type="PANTHER" id="PTHR12589">
    <property type="entry name" value="PYRUVOYL TETRAHYDROBIOPTERIN SYNTHASE"/>
    <property type="match status" value="1"/>
</dbReference>
<keyword evidence="10" id="KW-1185">Reference proteome</keyword>
<comment type="caution">
    <text evidence="9">The sequence shown here is derived from an EMBL/GenBank/DDBJ whole genome shotgun (WGS) entry which is preliminary data.</text>
</comment>
<keyword evidence="4 8" id="KW-0479">Metal-binding</keyword>
<comment type="similarity">
    <text evidence="2 8">Belongs to the PTPS family. QueD subfamily.</text>
</comment>